<accession>A0A6G9AT56</accession>
<proteinExistence type="predicted"/>
<evidence type="ECO:0008006" key="3">
    <source>
        <dbReference type="Google" id="ProtNLM"/>
    </source>
</evidence>
<dbReference type="Proteomes" id="UP000501802">
    <property type="component" value="Chromosome"/>
</dbReference>
<sequence>MNKNIKNSISPSGKKAYKTPKLKVLGNVKKLTLKTGSNTDGFGGHF</sequence>
<dbReference type="RefSeq" id="WP_167213453.1">
    <property type="nucleotide sequence ID" value="NZ_CP050063.1"/>
</dbReference>
<evidence type="ECO:0000313" key="1">
    <source>
        <dbReference type="EMBL" id="QIP15393.1"/>
    </source>
</evidence>
<protein>
    <recommendedName>
        <fullName evidence="3">Lasso RiPP family leader peptide-containing protein</fullName>
    </recommendedName>
</protein>
<name>A0A6G9AT56_9BACT</name>
<gene>
    <name evidence="1" type="ORF">G8759_23560</name>
</gene>
<organism evidence="1 2">
    <name type="scientific">Spirosoma aureum</name>
    <dbReference type="NCBI Taxonomy" id="2692134"/>
    <lineage>
        <taxon>Bacteria</taxon>
        <taxon>Pseudomonadati</taxon>
        <taxon>Bacteroidota</taxon>
        <taxon>Cytophagia</taxon>
        <taxon>Cytophagales</taxon>
        <taxon>Cytophagaceae</taxon>
        <taxon>Spirosoma</taxon>
    </lineage>
</organism>
<reference evidence="1 2" key="1">
    <citation type="submission" date="2020-03" db="EMBL/GenBank/DDBJ databases">
        <authorList>
            <person name="Kim M.K."/>
        </authorList>
    </citation>
    <scope>NUCLEOTIDE SEQUENCE [LARGE SCALE GENOMIC DNA]</scope>
    <source>
        <strain evidence="1 2">BT328</strain>
    </source>
</reference>
<dbReference type="EMBL" id="CP050063">
    <property type="protein sequence ID" value="QIP15393.1"/>
    <property type="molecule type" value="Genomic_DNA"/>
</dbReference>
<dbReference type="KEGG" id="spib:G8759_23560"/>
<dbReference type="AlphaFoldDB" id="A0A6G9AT56"/>
<evidence type="ECO:0000313" key="2">
    <source>
        <dbReference type="Proteomes" id="UP000501802"/>
    </source>
</evidence>
<keyword evidence="2" id="KW-1185">Reference proteome</keyword>